<protein>
    <recommendedName>
        <fullName evidence="3">DUF3108 domain-containing protein</fullName>
    </recommendedName>
</protein>
<reference evidence="1 2" key="1">
    <citation type="submission" date="2018-09" db="EMBL/GenBank/DDBJ databases">
        <title>Metagenome Assembled Genomes from an Advanced Water Purification Facility.</title>
        <authorList>
            <person name="Stamps B.W."/>
            <person name="Spear J.R."/>
        </authorList>
    </citation>
    <scope>NUCLEOTIDE SEQUENCE [LARGE SCALE GENOMIC DNA]</scope>
    <source>
        <strain evidence="1">Bin_42_2</strain>
    </source>
</reference>
<proteinExistence type="predicted"/>
<evidence type="ECO:0000313" key="2">
    <source>
        <dbReference type="Proteomes" id="UP000321374"/>
    </source>
</evidence>
<gene>
    <name evidence="1" type="ORF">E6Q51_04765</name>
</gene>
<accession>A0A5C7WHJ1</accession>
<dbReference type="InterPro" id="IPR045767">
    <property type="entry name" value="DUF6134"/>
</dbReference>
<evidence type="ECO:0000313" key="1">
    <source>
        <dbReference type="EMBL" id="TXI36826.1"/>
    </source>
</evidence>
<comment type="caution">
    <text evidence="1">The sequence shown here is derived from an EMBL/GenBank/DDBJ whole genome shotgun (WGS) entry which is preliminary data.</text>
</comment>
<name>A0A5C7WHJ1_METME</name>
<dbReference type="AlphaFoldDB" id="A0A5C7WHJ1"/>
<organism evidence="1 2">
    <name type="scientific">Methylophilus methylotrophus</name>
    <name type="common">Bacterium W3A1</name>
    <dbReference type="NCBI Taxonomy" id="17"/>
    <lineage>
        <taxon>Bacteria</taxon>
        <taxon>Pseudomonadati</taxon>
        <taxon>Pseudomonadota</taxon>
        <taxon>Betaproteobacteria</taxon>
        <taxon>Nitrosomonadales</taxon>
        <taxon>Methylophilaceae</taxon>
        <taxon>Methylophilus</taxon>
    </lineage>
</organism>
<evidence type="ECO:0008006" key="3">
    <source>
        <dbReference type="Google" id="ProtNLM"/>
    </source>
</evidence>
<dbReference type="Proteomes" id="UP000321374">
    <property type="component" value="Unassembled WGS sequence"/>
</dbReference>
<dbReference type="EMBL" id="SSGG01000076">
    <property type="protein sequence ID" value="TXI36826.1"/>
    <property type="molecule type" value="Genomic_DNA"/>
</dbReference>
<dbReference type="STRING" id="1122236.GCA_000378225_00228"/>
<sequence length="215" mass="24970">MNARMIPGIRYFATIVAVLNFISVAEAKEWSFDVWLDKQKIGTHSFTLNQNQLQSRANFKVKVLFINAYRYQHQADETWQGTCLSELRAHTEENKEITDVTGVQQGNQFLVDKNGKKQTLPACVMTFAYWNPDILKQQRLLNPQNGEYLDVSVMDEGKQVMTVKGQPVNVHQYRLTGRYQGKDKLKITLWYDDQQEWVALESVTPEGYKIIYKLI</sequence>
<dbReference type="Pfam" id="PF19630">
    <property type="entry name" value="DUF6134"/>
    <property type="match status" value="1"/>
</dbReference>